<dbReference type="EMBL" id="AYYY01000021">
    <property type="protein sequence ID" value="KRM61793.1"/>
    <property type="molecule type" value="Genomic_DNA"/>
</dbReference>
<sequence length="152" mass="16604">MLTITDVAKQETTLQFNHFTNDDAWVLGNQLVARAQAKKAAVTIDITRCHQQLFHAALPGTAIDNDQWLQRKINTVYHFGQSSLALQLKCEQEHRSLGEASLLPAKDYAAAGGAFPINIIGTGLVGTIAVSGMLSEEDHQLIVDCLSDFLKD</sequence>
<dbReference type="Proteomes" id="UP000051733">
    <property type="component" value="Unassembled WGS sequence"/>
</dbReference>
<dbReference type="InterPro" id="IPR010371">
    <property type="entry name" value="YBR137W-like"/>
</dbReference>
<evidence type="ECO:0000313" key="2">
    <source>
        <dbReference type="Proteomes" id="UP000051733"/>
    </source>
</evidence>
<dbReference type="OrthoDB" id="9815315at2"/>
<accession>A0A0R2A373</accession>
<dbReference type="SUPFAM" id="SSF143744">
    <property type="entry name" value="GlcG-like"/>
    <property type="match status" value="1"/>
</dbReference>
<reference evidence="1 2" key="1">
    <citation type="journal article" date="2015" name="Genome Announc.">
        <title>Expanding the biotechnology potential of lactobacilli through comparative genomics of 213 strains and associated genera.</title>
        <authorList>
            <person name="Sun Z."/>
            <person name="Harris H.M."/>
            <person name="McCann A."/>
            <person name="Guo C."/>
            <person name="Argimon S."/>
            <person name="Zhang W."/>
            <person name="Yang X."/>
            <person name="Jeffery I.B."/>
            <person name="Cooney J.C."/>
            <person name="Kagawa T.F."/>
            <person name="Liu W."/>
            <person name="Song Y."/>
            <person name="Salvetti E."/>
            <person name="Wrobel A."/>
            <person name="Rasinkangas P."/>
            <person name="Parkhill J."/>
            <person name="Rea M.C."/>
            <person name="O'Sullivan O."/>
            <person name="Ritari J."/>
            <person name="Douillard F.P."/>
            <person name="Paul Ross R."/>
            <person name="Yang R."/>
            <person name="Briner A.E."/>
            <person name="Felis G.E."/>
            <person name="de Vos W.M."/>
            <person name="Barrangou R."/>
            <person name="Klaenhammer T.R."/>
            <person name="Caufield P.W."/>
            <person name="Cui Y."/>
            <person name="Zhang H."/>
            <person name="O'Toole P.W."/>
        </authorList>
    </citation>
    <scope>NUCLEOTIDE SEQUENCE [LARGE SCALE GENOMIC DNA]</scope>
    <source>
        <strain evidence="1 2">DSM 20634</strain>
    </source>
</reference>
<dbReference type="AlphaFoldDB" id="A0A0R2A373"/>
<protein>
    <submittedName>
        <fullName evidence="1">Uncharacterized protein</fullName>
    </submittedName>
</protein>
<keyword evidence="2" id="KW-1185">Reference proteome</keyword>
<comment type="caution">
    <text evidence="1">The sequence shown here is derived from an EMBL/GenBank/DDBJ whole genome shotgun (WGS) entry which is preliminary data.</text>
</comment>
<dbReference type="PANTHER" id="PTHR28255">
    <property type="match status" value="1"/>
</dbReference>
<evidence type="ECO:0000313" key="1">
    <source>
        <dbReference type="EMBL" id="KRM61793.1"/>
    </source>
</evidence>
<dbReference type="NCBIfam" id="NF002696">
    <property type="entry name" value="PRK02487.1-5"/>
    <property type="match status" value="1"/>
</dbReference>
<dbReference type="Pfam" id="PF03928">
    <property type="entry name" value="HbpS-like"/>
    <property type="match status" value="1"/>
</dbReference>
<dbReference type="InterPro" id="IPR005624">
    <property type="entry name" value="PduO/GlcC-like"/>
</dbReference>
<dbReference type="PANTHER" id="PTHR28255:SF1">
    <property type="entry name" value="UPF0303 PROTEIN YBR137W"/>
    <property type="match status" value="1"/>
</dbReference>
<dbReference type="PIRSF" id="PIRSF008757">
    <property type="entry name" value="UCP008757"/>
    <property type="match status" value="1"/>
</dbReference>
<dbReference type="Gene3D" id="3.30.450.150">
    <property type="entry name" value="Haem-degrading domain"/>
    <property type="match status" value="1"/>
</dbReference>
<dbReference type="RefSeq" id="WP_157061062.1">
    <property type="nucleotide sequence ID" value="NZ_AYYY01000021.1"/>
</dbReference>
<gene>
    <name evidence="1" type="ORF">FC26_GL001361</name>
</gene>
<dbReference type="STRING" id="1423813.FC26_GL001361"/>
<organism evidence="1 2">
    <name type="scientific">Paucilactobacillus vaccinostercus DSM 20634</name>
    <dbReference type="NCBI Taxonomy" id="1423813"/>
    <lineage>
        <taxon>Bacteria</taxon>
        <taxon>Bacillati</taxon>
        <taxon>Bacillota</taxon>
        <taxon>Bacilli</taxon>
        <taxon>Lactobacillales</taxon>
        <taxon>Lactobacillaceae</taxon>
        <taxon>Paucilactobacillus</taxon>
    </lineage>
</organism>
<dbReference type="PATRIC" id="fig|1423813.3.peg.1384"/>
<proteinExistence type="predicted"/>
<dbReference type="InterPro" id="IPR038084">
    <property type="entry name" value="PduO/GlcC-like_sf"/>
</dbReference>
<name>A0A0R2A373_9LACO</name>